<evidence type="ECO:0000313" key="2">
    <source>
        <dbReference type="Ensembl" id="ENSSORP00005049968.1"/>
    </source>
</evidence>
<reference evidence="2" key="2">
    <citation type="submission" date="2025-08" db="UniProtKB">
        <authorList>
            <consortium name="Ensembl"/>
        </authorList>
    </citation>
    <scope>IDENTIFICATION</scope>
</reference>
<dbReference type="AlphaFoldDB" id="A0A673CCX6"/>
<dbReference type="InterPro" id="IPR006461">
    <property type="entry name" value="PLAC_motif_containing"/>
</dbReference>
<dbReference type="FunCoup" id="A0A673CCX6">
    <property type="interactions" value="3"/>
</dbReference>
<proteinExistence type="inferred from homology"/>
<dbReference type="GeneID" id="115432790"/>
<evidence type="ECO:0000313" key="3">
    <source>
        <dbReference type="Proteomes" id="UP000472271"/>
    </source>
</evidence>
<dbReference type="OrthoDB" id="1045822at2759"/>
<dbReference type="Ensembl" id="ENSSORT00005051171.1">
    <property type="protein sequence ID" value="ENSSORP00005049968.1"/>
    <property type="gene ID" value="ENSSORG00005022671.1"/>
</dbReference>
<dbReference type="RefSeq" id="XP_030009654.1">
    <property type="nucleotide sequence ID" value="XM_030153794.1"/>
</dbReference>
<reference evidence="2" key="3">
    <citation type="submission" date="2025-09" db="UniProtKB">
        <authorList>
            <consortium name="Ensembl"/>
        </authorList>
    </citation>
    <scope>IDENTIFICATION</scope>
</reference>
<dbReference type="Pfam" id="PF04749">
    <property type="entry name" value="PLAC8"/>
    <property type="match status" value="1"/>
</dbReference>
<dbReference type="Proteomes" id="UP000472271">
    <property type="component" value="Chromosome 14"/>
</dbReference>
<dbReference type="PANTHER" id="PTHR15907">
    <property type="entry name" value="DUF614 FAMILY PROTEIN-RELATED"/>
    <property type="match status" value="1"/>
</dbReference>
<dbReference type="NCBIfam" id="TIGR01571">
    <property type="entry name" value="A_thal_Cys_rich"/>
    <property type="match status" value="1"/>
</dbReference>
<gene>
    <name evidence="2" type="primary">LOC115432790</name>
</gene>
<keyword evidence="3" id="KW-1185">Reference proteome</keyword>
<organism evidence="2 3">
    <name type="scientific">Sphaeramia orbicularis</name>
    <name type="common">orbiculate cardinalfish</name>
    <dbReference type="NCBI Taxonomy" id="375764"/>
    <lineage>
        <taxon>Eukaryota</taxon>
        <taxon>Metazoa</taxon>
        <taxon>Chordata</taxon>
        <taxon>Craniata</taxon>
        <taxon>Vertebrata</taxon>
        <taxon>Euteleostomi</taxon>
        <taxon>Actinopterygii</taxon>
        <taxon>Neopterygii</taxon>
        <taxon>Teleostei</taxon>
        <taxon>Neoteleostei</taxon>
        <taxon>Acanthomorphata</taxon>
        <taxon>Gobiaria</taxon>
        <taxon>Kurtiformes</taxon>
        <taxon>Apogonoidei</taxon>
        <taxon>Apogonidae</taxon>
        <taxon>Apogoninae</taxon>
        <taxon>Sphaeramia</taxon>
    </lineage>
</organism>
<dbReference type="InParanoid" id="A0A673CCX6"/>
<sequence>MASKLLIQQPQPVMVVQDSDEWGSGICDCFEDLPECCFGFWCLPCFACRTSKKFGEDLCIPLLELFFGGLIPPITMSMRVAMRYRYGIKGSMCMDCVYSTFCAACSWCQMAREIRRRDLPIVLVNARHK</sequence>
<reference evidence="2" key="1">
    <citation type="submission" date="2019-06" db="EMBL/GenBank/DDBJ databases">
        <authorList>
            <consortium name="Wellcome Sanger Institute Data Sharing"/>
        </authorList>
    </citation>
    <scope>NUCLEOTIDE SEQUENCE [LARGE SCALE GENOMIC DNA]</scope>
</reference>
<accession>A0A673CCX6</accession>
<name>A0A673CCX6_9TELE</name>
<comment type="similarity">
    <text evidence="1">Belongs to the cornifelin family.</text>
</comment>
<protein>
    <submittedName>
        <fullName evidence="2">Cornifelin homolog B-like</fullName>
    </submittedName>
</protein>
<evidence type="ECO:0000256" key="1">
    <source>
        <dbReference type="ARBA" id="ARBA00009024"/>
    </source>
</evidence>